<keyword evidence="3" id="KW-1185">Reference proteome</keyword>
<accession>A0A2H1FHJ5</accession>
<gene>
    <name evidence="2" type="ORF">NCS_30002</name>
</gene>
<feature type="transmembrane region" description="Helical" evidence="1">
    <location>
        <begin position="6"/>
        <end position="26"/>
    </location>
</feature>
<evidence type="ECO:0000313" key="3">
    <source>
        <dbReference type="Proteomes" id="UP000230607"/>
    </source>
</evidence>
<dbReference type="EMBL" id="LT841358">
    <property type="protein sequence ID" value="SMH72162.1"/>
    <property type="molecule type" value="Genomic_DNA"/>
</dbReference>
<evidence type="ECO:0000256" key="1">
    <source>
        <dbReference type="SAM" id="Phobius"/>
    </source>
</evidence>
<keyword evidence="1" id="KW-0472">Membrane</keyword>
<dbReference type="AlphaFoldDB" id="A0A2H1FHJ5"/>
<protein>
    <submittedName>
        <fullName evidence="2">Uncharacterized protein</fullName>
    </submittedName>
</protein>
<reference evidence="3" key="1">
    <citation type="submission" date="2017-03" db="EMBL/GenBank/DDBJ databases">
        <authorList>
            <person name="Herbold C."/>
        </authorList>
    </citation>
    <scope>NUCLEOTIDE SEQUENCE [LARGE SCALE GENOMIC DNA]</scope>
</reference>
<keyword evidence="1" id="KW-0812">Transmembrane</keyword>
<keyword evidence="1" id="KW-1133">Transmembrane helix</keyword>
<dbReference type="Proteomes" id="UP000230607">
    <property type="component" value="Chromosome 1"/>
</dbReference>
<sequence>MLNKKHFVDTSISIITGIMISVYDYLSMNTRQVTENNSITN</sequence>
<proteinExistence type="predicted"/>
<name>A0A2H1FHJ5_9ARCH</name>
<evidence type="ECO:0000313" key="2">
    <source>
        <dbReference type="EMBL" id="SMH72162.1"/>
    </source>
</evidence>
<organism evidence="2 3">
    <name type="scientific">Candidatus Nitrosotalea okcheonensis</name>
    <dbReference type="NCBI Taxonomy" id="1903276"/>
    <lineage>
        <taxon>Archaea</taxon>
        <taxon>Nitrososphaerota</taxon>
        <taxon>Nitrososphaeria</taxon>
        <taxon>Nitrosotaleales</taxon>
        <taxon>Nitrosotaleaceae</taxon>
        <taxon>Nitrosotalea</taxon>
    </lineage>
</organism>